<dbReference type="EMBL" id="QPKB01000001">
    <property type="protein sequence ID" value="RWR74540.1"/>
    <property type="molecule type" value="Genomic_DNA"/>
</dbReference>
<evidence type="ECO:0000313" key="1">
    <source>
        <dbReference type="EMBL" id="RWR74540.1"/>
    </source>
</evidence>
<keyword evidence="2" id="KW-1185">Reference proteome</keyword>
<sequence>MTVKNLSENEKLTVNSSMSTIRPAPLLLCLIYLNASGPAHLNGVTLLELYVLHLYKTDGREWLACEL</sequence>
<dbReference type="Proteomes" id="UP000283530">
    <property type="component" value="Unassembled WGS sequence"/>
</dbReference>
<protein>
    <submittedName>
        <fullName evidence="1">Uncharacterized protein</fullName>
    </submittedName>
</protein>
<organism evidence="1 2">
    <name type="scientific">Cinnamomum micranthum f. kanehirae</name>
    <dbReference type="NCBI Taxonomy" id="337451"/>
    <lineage>
        <taxon>Eukaryota</taxon>
        <taxon>Viridiplantae</taxon>
        <taxon>Streptophyta</taxon>
        <taxon>Embryophyta</taxon>
        <taxon>Tracheophyta</taxon>
        <taxon>Spermatophyta</taxon>
        <taxon>Magnoliopsida</taxon>
        <taxon>Magnoliidae</taxon>
        <taxon>Laurales</taxon>
        <taxon>Lauraceae</taxon>
        <taxon>Cinnamomum</taxon>
    </lineage>
</organism>
<comment type="caution">
    <text evidence="1">The sequence shown here is derived from an EMBL/GenBank/DDBJ whole genome shotgun (WGS) entry which is preliminary data.</text>
</comment>
<accession>A0A3S3PVZ3</accession>
<gene>
    <name evidence="1" type="ORF">CKAN_00287300</name>
</gene>
<proteinExistence type="predicted"/>
<dbReference type="AlphaFoldDB" id="A0A3S3PVZ3"/>
<reference evidence="1 2" key="1">
    <citation type="journal article" date="2019" name="Nat. Plants">
        <title>Stout camphor tree genome fills gaps in understanding of flowering plant genome evolution.</title>
        <authorList>
            <person name="Chaw S.M."/>
            <person name="Liu Y.C."/>
            <person name="Wu Y.W."/>
            <person name="Wang H.Y."/>
            <person name="Lin C.I."/>
            <person name="Wu C.S."/>
            <person name="Ke H.M."/>
            <person name="Chang L.Y."/>
            <person name="Hsu C.Y."/>
            <person name="Yang H.T."/>
            <person name="Sudianto E."/>
            <person name="Hsu M.H."/>
            <person name="Wu K.P."/>
            <person name="Wang L.N."/>
            <person name="Leebens-Mack J.H."/>
            <person name="Tsai I.J."/>
        </authorList>
    </citation>
    <scope>NUCLEOTIDE SEQUENCE [LARGE SCALE GENOMIC DNA]</scope>
    <source>
        <strain evidence="2">cv. Chaw 1501</strain>
        <tissue evidence="1">Young leaves</tissue>
    </source>
</reference>
<evidence type="ECO:0000313" key="2">
    <source>
        <dbReference type="Proteomes" id="UP000283530"/>
    </source>
</evidence>
<name>A0A3S3PVZ3_9MAGN</name>